<dbReference type="GO" id="GO:0032993">
    <property type="term" value="C:protein-DNA complex"/>
    <property type="evidence" value="ECO:0007669"/>
    <property type="project" value="TreeGrafter"/>
</dbReference>
<keyword evidence="5" id="KW-0805">Transcription regulation</keyword>
<evidence type="ECO:0000256" key="8">
    <source>
        <dbReference type="PROSITE-ProRule" id="PRU00169"/>
    </source>
</evidence>
<dbReference type="PROSITE" id="PS51755">
    <property type="entry name" value="OMPR_PHOB"/>
    <property type="match status" value="1"/>
</dbReference>
<feature type="domain" description="OmpR/PhoB-type" evidence="11">
    <location>
        <begin position="125"/>
        <end position="219"/>
    </location>
</feature>
<proteinExistence type="predicted"/>
<keyword evidence="6 9" id="KW-0238">DNA-binding</keyword>
<dbReference type="RefSeq" id="WP_106229454.1">
    <property type="nucleotide sequence ID" value="NZ_PVTM01000002.1"/>
</dbReference>
<protein>
    <submittedName>
        <fullName evidence="12">Two-component system response regulator QseB</fullName>
    </submittedName>
</protein>
<evidence type="ECO:0000256" key="9">
    <source>
        <dbReference type="PROSITE-ProRule" id="PRU01091"/>
    </source>
</evidence>
<evidence type="ECO:0000256" key="5">
    <source>
        <dbReference type="ARBA" id="ARBA00023015"/>
    </source>
</evidence>
<dbReference type="GO" id="GO:0000156">
    <property type="term" value="F:phosphorelay response regulator activity"/>
    <property type="evidence" value="ECO:0007669"/>
    <property type="project" value="TreeGrafter"/>
</dbReference>
<evidence type="ECO:0000256" key="6">
    <source>
        <dbReference type="ARBA" id="ARBA00023125"/>
    </source>
</evidence>
<dbReference type="GO" id="GO:0005829">
    <property type="term" value="C:cytosol"/>
    <property type="evidence" value="ECO:0007669"/>
    <property type="project" value="TreeGrafter"/>
</dbReference>
<name>A0A2T0VR91_9GAMM</name>
<evidence type="ECO:0000256" key="4">
    <source>
        <dbReference type="ARBA" id="ARBA00023012"/>
    </source>
</evidence>
<dbReference type="Gene3D" id="1.10.10.10">
    <property type="entry name" value="Winged helix-like DNA-binding domain superfamily/Winged helix DNA-binding domain"/>
    <property type="match status" value="1"/>
</dbReference>
<feature type="modified residue" description="4-aspartylphosphate" evidence="8">
    <location>
        <position position="52"/>
    </location>
</feature>
<dbReference type="Pfam" id="PF00072">
    <property type="entry name" value="Response_reg"/>
    <property type="match status" value="1"/>
</dbReference>
<evidence type="ECO:0000313" key="12">
    <source>
        <dbReference type="EMBL" id="PRY73033.1"/>
    </source>
</evidence>
<dbReference type="SUPFAM" id="SSF52172">
    <property type="entry name" value="CheY-like"/>
    <property type="match status" value="1"/>
</dbReference>
<dbReference type="PANTHER" id="PTHR48111">
    <property type="entry name" value="REGULATOR OF RPOS"/>
    <property type="match status" value="1"/>
</dbReference>
<dbReference type="Gene3D" id="3.40.50.2300">
    <property type="match status" value="1"/>
</dbReference>
<dbReference type="Proteomes" id="UP000239896">
    <property type="component" value="Unassembled WGS sequence"/>
</dbReference>
<gene>
    <name evidence="12" type="ORF">BCL64_102112</name>
</gene>
<dbReference type="InterPro" id="IPR001867">
    <property type="entry name" value="OmpR/PhoB-type_DNA-bd"/>
</dbReference>
<comment type="caution">
    <text evidence="12">The sequence shown here is derived from an EMBL/GenBank/DDBJ whole genome shotgun (WGS) entry which is preliminary data.</text>
</comment>
<dbReference type="Pfam" id="PF00486">
    <property type="entry name" value="Trans_reg_C"/>
    <property type="match status" value="1"/>
</dbReference>
<keyword evidence="7" id="KW-0804">Transcription</keyword>
<feature type="domain" description="Response regulatory" evidence="10">
    <location>
        <begin position="2"/>
        <end position="117"/>
    </location>
</feature>
<dbReference type="PANTHER" id="PTHR48111:SF35">
    <property type="entry name" value="TRANSCRIPTIONAL REGULATORY PROTEIN QSEB"/>
    <property type="match status" value="1"/>
</dbReference>
<evidence type="ECO:0000256" key="2">
    <source>
        <dbReference type="ARBA" id="ARBA00022490"/>
    </source>
</evidence>
<dbReference type="GO" id="GO:0006355">
    <property type="term" value="P:regulation of DNA-templated transcription"/>
    <property type="evidence" value="ECO:0007669"/>
    <property type="project" value="InterPro"/>
</dbReference>
<dbReference type="FunFam" id="3.40.50.2300:FF:000002">
    <property type="entry name" value="DNA-binding response regulator PhoP"/>
    <property type="match status" value="1"/>
</dbReference>
<keyword evidence="2" id="KW-0963">Cytoplasm</keyword>
<dbReference type="GO" id="GO:0000976">
    <property type="term" value="F:transcription cis-regulatory region binding"/>
    <property type="evidence" value="ECO:0007669"/>
    <property type="project" value="TreeGrafter"/>
</dbReference>
<dbReference type="InterPro" id="IPR001789">
    <property type="entry name" value="Sig_transdc_resp-reg_receiver"/>
</dbReference>
<sequence length="226" mass="25056">MRILLVEDDPSLAAGIRLALKPEHYTVDLLADGRQALAALEGNEPFDAVILDLGLPGLDGMRVLEAIRRGGNRVPVLVLTARDGIDDRIAGLDAGADDYLVKPFQVAELKARLRALLRRSQGQASSVLEARGIRLDPATHSVSYRGEPVSLSRREFTLLQEFLAHPGRVFTRDTLTRLVYGWDEEVESNAIEVHVHHLRRKFFPELIRTLRGIGYVLDSPVPDRAG</sequence>
<comment type="subcellular location">
    <subcellularLocation>
        <location evidence="1">Cytoplasm</location>
    </subcellularLocation>
</comment>
<dbReference type="PROSITE" id="PS50110">
    <property type="entry name" value="RESPONSE_REGULATORY"/>
    <property type="match status" value="1"/>
</dbReference>
<keyword evidence="13" id="KW-1185">Reference proteome</keyword>
<feature type="DNA-binding region" description="OmpR/PhoB-type" evidence="9">
    <location>
        <begin position="125"/>
        <end position="219"/>
    </location>
</feature>
<evidence type="ECO:0000259" key="10">
    <source>
        <dbReference type="PROSITE" id="PS50110"/>
    </source>
</evidence>
<keyword evidence="4" id="KW-0902">Two-component regulatory system</keyword>
<keyword evidence="3 8" id="KW-0597">Phosphoprotein</keyword>
<dbReference type="SMART" id="SM00862">
    <property type="entry name" value="Trans_reg_C"/>
    <property type="match status" value="1"/>
</dbReference>
<dbReference type="InterPro" id="IPR039420">
    <property type="entry name" value="WalR-like"/>
</dbReference>
<dbReference type="CDD" id="cd17624">
    <property type="entry name" value="REC_OmpR_PmrA-like"/>
    <property type="match status" value="1"/>
</dbReference>
<evidence type="ECO:0000256" key="7">
    <source>
        <dbReference type="ARBA" id="ARBA00023163"/>
    </source>
</evidence>
<dbReference type="InterPro" id="IPR036388">
    <property type="entry name" value="WH-like_DNA-bd_sf"/>
</dbReference>
<organism evidence="12 13">
    <name type="scientific">Halomonas ventosae</name>
    <dbReference type="NCBI Taxonomy" id="229007"/>
    <lineage>
        <taxon>Bacteria</taxon>
        <taxon>Pseudomonadati</taxon>
        <taxon>Pseudomonadota</taxon>
        <taxon>Gammaproteobacteria</taxon>
        <taxon>Oceanospirillales</taxon>
        <taxon>Halomonadaceae</taxon>
        <taxon>Halomonas</taxon>
    </lineage>
</organism>
<dbReference type="InterPro" id="IPR011006">
    <property type="entry name" value="CheY-like_superfamily"/>
</dbReference>
<dbReference type="CDD" id="cd00383">
    <property type="entry name" value="trans_reg_C"/>
    <property type="match status" value="1"/>
</dbReference>
<evidence type="ECO:0000313" key="13">
    <source>
        <dbReference type="Proteomes" id="UP000239896"/>
    </source>
</evidence>
<evidence type="ECO:0000256" key="3">
    <source>
        <dbReference type="ARBA" id="ARBA00022553"/>
    </source>
</evidence>
<accession>A0A2T0VR91</accession>
<evidence type="ECO:0000256" key="1">
    <source>
        <dbReference type="ARBA" id="ARBA00004496"/>
    </source>
</evidence>
<dbReference type="Gene3D" id="6.10.250.690">
    <property type="match status" value="1"/>
</dbReference>
<evidence type="ECO:0000259" key="11">
    <source>
        <dbReference type="PROSITE" id="PS51755"/>
    </source>
</evidence>
<dbReference type="SMART" id="SM00448">
    <property type="entry name" value="REC"/>
    <property type="match status" value="1"/>
</dbReference>
<dbReference type="EMBL" id="PVTM01000002">
    <property type="protein sequence ID" value="PRY73033.1"/>
    <property type="molecule type" value="Genomic_DNA"/>
</dbReference>
<reference evidence="12 13" key="1">
    <citation type="submission" date="2018-03" db="EMBL/GenBank/DDBJ databases">
        <title>Comparative analysis of microorganisms from saline springs in Andes Mountain Range, Colombia.</title>
        <authorList>
            <person name="Rubin E."/>
        </authorList>
    </citation>
    <scope>NUCLEOTIDE SEQUENCE [LARGE SCALE GENOMIC DNA]</scope>
    <source>
        <strain evidence="12 13">USBA 854</strain>
    </source>
</reference>
<dbReference type="AlphaFoldDB" id="A0A2T0VR91"/>